<dbReference type="SMART" id="SM00355">
    <property type="entry name" value="ZnF_C2H2"/>
    <property type="match status" value="2"/>
</dbReference>
<accession>A0A8S1EJK2</accession>
<dbReference type="PROSITE" id="PS00028">
    <property type="entry name" value="ZINC_FINGER_C2H2_1"/>
    <property type="match status" value="1"/>
</dbReference>
<dbReference type="InterPro" id="IPR013087">
    <property type="entry name" value="Znf_C2H2_type"/>
</dbReference>
<dbReference type="GO" id="GO:0008270">
    <property type="term" value="F:zinc ion binding"/>
    <property type="evidence" value="ECO:0007669"/>
    <property type="project" value="UniProtKB-KW"/>
</dbReference>
<evidence type="ECO:0000256" key="1">
    <source>
        <dbReference type="PROSITE-ProRule" id="PRU00042"/>
    </source>
</evidence>
<evidence type="ECO:0000259" key="3">
    <source>
        <dbReference type="PROSITE" id="PS50157"/>
    </source>
</evidence>
<feature type="region of interest" description="Disordered" evidence="2">
    <location>
        <begin position="27"/>
        <end position="165"/>
    </location>
</feature>
<gene>
    <name evidence="4" type="ORF">CBOVIS_LOCUS4860</name>
</gene>
<name>A0A8S1EJK2_9PELO</name>
<dbReference type="Proteomes" id="UP000494206">
    <property type="component" value="Unassembled WGS sequence"/>
</dbReference>
<feature type="compositionally biased region" description="Basic and acidic residues" evidence="2">
    <location>
        <begin position="63"/>
        <end position="72"/>
    </location>
</feature>
<evidence type="ECO:0000256" key="2">
    <source>
        <dbReference type="SAM" id="MobiDB-lite"/>
    </source>
</evidence>
<dbReference type="AlphaFoldDB" id="A0A8S1EJK2"/>
<keyword evidence="1" id="KW-0479">Metal-binding</keyword>
<feature type="compositionally biased region" description="Basic residues" evidence="2">
    <location>
        <begin position="151"/>
        <end position="165"/>
    </location>
</feature>
<keyword evidence="5" id="KW-1185">Reference proteome</keyword>
<dbReference type="Gene3D" id="3.30.160.60">
    <property type="entry name" value="Classic Zinc Finger"/>
    <property type="match status" value="1"/>
</dbReference>
<feature type="compositionally biased region" description="Basic and acidic residues" evidence="2">
    <location>
        <begin position="27"/>
        <end position="55"/>
    </location>
</feature>
<sequence>MECDLYEEVFSTSDKKPDEDEYVYRGRFVEKDELPPSKEDGEVVEDVAKSDEKQPEYSSPDRPMWKTKKDESSGEEELEEVVLDEEKKGAADGETRKRSRSSGSEDEIETKRTSRYSSERNEKPKDRSRSHHSDSSERERDRRSRSNSSKSRNRRSRSRQSKRRVIRAQAVTIAHQRIVIAMIAEIVRIVPIVVDRVILEGYPRKSTKSRASRSSSRGTYEGFEFIVPDDELPYSCRQCRRGFFTIRELSEHEIRMHDNEIECTQCDKRSVSVSKLAAHILHRHPTKPVLCYYCYEKFGHEAQKLSEKRWQQFRDHVYREIIKKRMYKNSARHSSSSQNDSQNSIALRGVGRCPHGAPVKCKNFPNCPGVKCIYSHGLCRFNNSCTKTGCPFDHDNRPRVCMSCVNDMKDERRRRY</sequence>
<dbReference type="EMBL" id="CADEPM010000003">
    <property type="protein sequence ID" value="CAB3402214.1"/>
    <property type="molecule type" value="Genomic_DNA"/>
</dbReference>
<feature type="compositionally biased region" description="Basic and acidic residues" evidence="2">
    <location>
        <begin position="109"/>
        <end position="144"/>
    </location>
</feature>
<organism evidence="4 5">
    <name type="scientific">Caenorhabditis bovis</name>
    <dbReference type="NCBI Taxonomy" id="2654633"/>
    <lineage>
        <taxon>Eukaryota</taxon>
        <taxon>Metazoa</taxon>
        <taxon>Ecdysozoa</taxon>
        <taxon>Nematoda</taxon>
        <taxon>Chromadorea</taxon>
        <taxon>Rhabditida</taxon>
        <taxon>Rhabditina</taxon>
        <taxon>Rhabditomorpha</taxon>
        <taxon>Rhabditoidea</taxon>
        <taxon>Rhabditidae</taxon>
        <taxon>Peloderinae</taxon>
        <taxon>Caenorhabditis</taxon>
    </lineage>
</organism>
<dbReference type="Gene3D" id="4.10.1000.40">
    <property type="match status" value="1"/>
</dbReference>
<feature type="domain" description="C2H2-type" evidence="3">
    <location>
        <begin position="234"/>
        <end position="262"/>
    </location>
</feature>
<reference evidence="4 5" key="1">
    <citation type="submission" date="2020-04" db="EMBL/GenBank/DDBJ databases">
        <authorList>
            <person name="Laetsch R D."/>
            <person name="Stevens L."/>
            <person name="Kumar S."/>
            <person name="Blaxter L. M."/>
        </authorList>
    </citation>
    <scope>NUCLEOTIDE SEQUENCE [LARGE SCALE GENOMIC DNA]</scope>
</reference>
<feature type="compositionally biased region" description="Acidic residues" evidence="2">
    <location>
        <begin position="73"/>
        <end position="83"/>
    </location>
</feature>
<proteinExistence type="predicted"/>
<protein>
    <recommendedName>
        <fullName evidence="3">C2H2-type domain-containing protein</fullName>
    </recommendedName>
</protein>
<keyword evidence="1" id="KW-0862">Zinc</keyword>
<dbReference type="OrthoDB" id="5589010at2759"/>
<keyword evidence="1" id="KW-0863">Zinc-finger</keyword>
<evidence type="ECO:0000313" key="4">
    <source>
        <dbReference type="EMBL" id="CAB3402214.1"/>
    </source>
</evidence>
<evidence type="ECO:0000313" key="5">
    <source>
        <dbReference type="Proteomes" id="UP000494206"/>
    </source>
</evidence>
<dbReference type="PROSITE" id="PS50157">
    <property type="entry name" value="ZINC_FINGER_C2H2_2"/>
    <property type="match status" value="1"/>
</dbReference>
<comment type="caution">
    <text evidence="4">The sequence shown here is derived from an EMBL/GenBank/DDBJ whole genome shotgun (WGS) entry which is preliminary data.</text>
</comment>
<feature type="compositionally biased region" description="Basic and acidic residues" evidence="2">
    <location>
        <begin position="84"/>
        <end position="96"/>
    </location>
</feature>